<dbReference type="EMBL" id="FMYF01000002">
    <property type="protein sequence ID" value="SDB80378.1"/>
    <property type="molecule type" value="Genomic_DNA"/>
</dbReference>
<protein>
    <recommendedName>
        <fullName evidence="2">DUF6884 domain-containing protein</fullName>
    </recommendedName>
</protein>
<organism evidence="3 4">
    <name type="scientific">Raineyella antarctica</name>
    <dbReference type="NCBI Taxonomy" id="1577474"/>
    <lineage>
        <taxon>Bacteria</taxon>
        <taxon>Bacillati</taxon>
        <taxon>Actinomycetota</taxon>
        <taxon>Actinomycetes</taxon>
        <taxon>Propionibacteriales</taxon>
        <taxon>Propionibacteriaceae</taxon>
        <taxon>Raineyella</taxon>
    </lineage>
</organism>
<sequence>MGTWESPGNEPAADAGNGLPGGSARPAPWQPAATPPPLAAQLADSDADQPVPADAPAGTPADAAAPDAEPAHAPRRAAQLPSAPSAPTMRPDLVLVEDSREQLDHAAPAGDLFTSELFVRARAYARSTGAPWFVMSAEYGLLAPEHVVGPYDRNLATVPTAYREAWGPWALARLELVAGSLRRKRIELHALSYAASEGIRRQLLGLGALVLEPLRGLSVADRIAWYDAAAGGVATPAAHAAAGSGAAGDADAAVLGDAAGALSPSRLLASVDASLRQPGLYSWFVDEVGAAQLSEGLGAHVSPGLVWVGQAGALRPGSGLSSTATLRTQIAWVHLGRSVRLSPLRRILGSALSQVPDSGVTSEDALTDWMHTHLRIATSATIEPENLAERAEVLAARLVPQLSAEHAPDPEVRAAVSRARLEFDGFPAR</sequence>
<dbReference type="InterPro" id="IPR049251">
    <property type="entry name" value="DUF6884"/>
</dbReference>
<evidence type="ECO:0000313" key="3">
    <source>
        <dbReference type="EMBL" id="SDB80378.1"/>
    </source>
</evidence>
<dbReference type="Proteomes" id="UP000199086">
    <property type="component" value="Unassembled WGS sequence"/>
</dbReference>
<feature type="compositionally biased region" description="Low complexity" evidence="1">
    <location>
        <begin position="39"/>
        <end position="68"/>
    </location>
</feature>
<dbReference type="AlphaFoldDB" id="A0A1G6GEE9"/>
<keyword evidence="4" id="KW-1185">Reference proteome</keyword>
<accession>A0A1G6GEE9</accession>
<gene>
    <name evidence="3" type="ORF">GA0111570_102168</name>
</gene>
<dbReference type="Pfam" id="PF21818">
    <property type="entry name" value="DUF6884"/>
    <property type="match status" value="1"/>
</dbReference>
<proteinExistence type="predicted"/>
<dbReference type="STRING" id="1577474.GA0111570_102168"/>
<evidence type="ECO:0000259" key="2">
    <source>
        <dbReference type="Pfam" id="PF21818"/>
    </source>
</evidence>
<feature type="domain" description="DUF6884" evidence="2">
    <location>
        <begin position="94"/>
        <end position="227"/>
    </location>
</feature>
<name>A0A1G6GEE9_9ACTN</name>
<evidence type="ECO:0000313" key="4">
    <source>
        <dbReference type="Proteomes" id="UP000199086"/>
    </source>
</evidence>
<dbReference type="RefSeq" id="WP_092606334.1">
    <property type="nucleotide sequence ID" value="NZ_FMYF01000002.1"/>
</dbReference>
<feature type="region of interest" description="Disordered" evidence="1">
    <location>
        <begin position="1"/>
        <end position="89"/>
    </location>
</feature>
<reference evidence="3 4" key="1">
    <citation type="submission" date="2016-06" db="EMBL/GenBank/DDBJ databases">
        <authorList>
            <person name="Olsen C.W."/>
            <person name="Carey S."/>
            <person name="Hinshaw L."/>
            <person name="Karasin A.I."/>
        </authorList>
    </citation>
    <scope>NUCLEOTIDE SEQUENCE [LARGE SCALE GENOMIC DNA]</scope>
    <source>
        <strain evidence="3 4">LZ-22</strain>
    </source>
</reference>
<evidence type="ECO:0000256" key="1">
    <source>
        <dbReference type="SAM" id="MobiDB-lite"/>
    </source>
</evidence>
<dbReference type="OrthoDB" id="2866199at2"/>